<dbReference type="AlphaFoldDB" id="A0A517SQE7"/>
<keyword evidence="4" id="KW-1185">Reference proteome</keyword>
<gene>
    <name evidence="3" type="ORF">SV7mr_08330</name>
</gene>
<dbReference type="SMART" id="SM00327">
    <property type="entry name" value="VWA"/>
    <property type="match status" value="1"/>
</dbReference>
<proteinExistence type="predicted"/>
<organism evidence="3 4">
    <name type="scientific">Stieleria bergensis</name>
    <dbReference type="NCBI Taxonomy" id="2528025"/>
    <lineage>
        <taxon>Bacteria</taxon>
        <taxon>Pseudomonadati</taxon>
        <taxon>Planctomycetota</taxon>
        <taxon>Planctomycetia</taxon>
        <taxon>Pirellulales</taxon>
        <taxon>Pirellulaceae</taxon>
        <taxon>Stieleria</taxon>
    </lineage>
</organism>
<sequence>MGQINVATKQQCRDNRRGAIMGVMALIFPVLVMLAAFAINSAHMQLTRTQLMVATDAAARAGGRAFSETQSVDSGIQAAAATAAMNVVNGEPLALKTGDNDGEIIFGIGVQPGGVLARYEFQPLSTAAVRGGLTASAFQVIGNRTNNSLNNPVPVILPGLLGINEFEVSWPSVAMQVDRDISLVLDRSGSMDDLDLPWEPGQDPFSNSAINWAVDQGMVNRSWNGNSGSYRYYYADGYDSVSYQQAVYEDYYENGMAPRNAWQDLVVAVDAFLDILDETPQEEQVSLASYSTAASLDNLLEKDLNQIRRVVHRLNTGGRTAIGQGMNQGIRALADARARPYAAKTMVVMTDGMENEAPWAGPIAQRLIAEIPMVIHTVTFGPNADTRAMRNVAAVGGGKHYHAATGADLVRIFQEIANNLPTILTQ</sequence>
<accession>A0A517SQE7</accession>
<evidence type="ECO:0000256" key="1">
    <source>
        <dbReference type="SAM" id="Phobius"/>
    </source>
</evidence>
<dbReference type="Pfam" id="PF00092">
    <property type="entry name" value="VWA"/>
    <property type="match status" value="1"/>
</dbReference>
<dbReference type="InterPro" id="IPR036465">
    <property type="entry name" value="vWFA_dom_sf"/>
</dbReference>
<keyword evidence="1" id="KW-1133">Transmembrane helix</keyword>
<dbReference type="CDD" id="cd00198">
    <property type="entry name" value="vWFA"/>
    <property type="match status" value="1"/>
</dbReference>
<dbReference type="EMBL" id="CP036272">
    <property type="protein sequence ID" value="QDT58343.1"/>
    <property type="molecule type" value="Genomic_DNA"/>
</dbReference>
<name>A0A517SQE7_9BACT</name>
<protein>
    <submittedName>
        <fullName evidence="3">von Willebrand factor type A domain protein</fullName>
    </submittedName>
</protein>
<feature type="domain" description="VWFA" evidence="2">
    <location>
        <begin position="180"/>
        <end position="420"/>
    </location>
</feature>
<feature type="transmembrane region" description="Helical" evidence="1">
    <location>
        <begin position="20"/>
        <end position="39"/>
    </location>
</feature>
<evidence type="ECO:0000313" key="3">
    <source>
        <dbReference type="EMBL" id="QDT58343.1"/>
    </source>
</evidence>
<keyword evidence="1" id="KW-0812">Transmembrane</keyword>
<dbReference type="InterPro" id="IPR002035">
    <property type="entry name" value="VWF_A"/>
</dbReference>
<keyword evidence="1" id="KW-0472">Membrane</keyword>
<reference evidence="3 4" key="1">
    <citation type="submission" date="2019-02" db="EMBL/GenBank/DDBJ databases">
        <title>Deep-cultivation of Planctomycetes and their phenomic and genomic characterization uncovers novel biology.</title>
        <authorList>
            <person name="Wiegand S."/>
            <person name="Jogler M."/>
            <person name="Boedeker C."/>
            <person name="Pinto D."/>
            <person name="Vollmers J."/>
            <person name="Rivas-Marin E."/>
            <person name="Kohn T."/>
            <person name="Peeters S.H."/>
            <person name="Heuer A."/>
            <person name="Rast P."/>
            <person name="Oberbeckmann S."/>
            <person name="Bunk B."/>
            <person name="Jeske O."/>
            <person name="Meyerdierks A."/>
            <person name="Storesund J.E."/>
            <person name="Kallscheuer N."/>
            <person name="Luecker S."/>
            <person name="Lage O.M."/>
            <person name="Pohl T."/>
            <person name="Merkel B.J."/>
            <person name="Hornburger P."/>
            <person name="Mueller R.-W."/>
            <person name="Bruemmer F."/>
            <person name="Labrenz M."/>
            <person name="Spormann A.M."/>
            <person name="Op den Camp H."/>
            <person name="Overmann J."/>
            <person name="Amann R."/>
            <person name="Jetten M.S.M."/>
            <person name="Mascher T."/>
            <person name="Medema M.H."/>
            <person name="Devos D.P."/>
            <person name="Kaster A.-K."/>
            <person name="Ovreas L."/>
            <person name="Rohde M."/>
            <person name="Galperin M.Y."/>
            <person name="Jogler C."/>
        </authorList>
    </citation>
    <scope>NUCLEOTIDE SEQUENCE [LARGE SCALE GENOMIC DNA]</scope>
    <source>
        <strain evidence="3 4">SV_7m_r</strain>
    </source>
</reference>
<evidence type="ECO:0000313" key="4">
    <source>
        <dbReference type="Proteomes" id="UP000315003"/>
    </source>
</evidence>
<evidence type="ECO:0000259" key="2">
    <source>
        <dbReference type="PROSITE" id="PS50234"/>
    </source>
</evidence>
<dbReference type="Gene3D" id="3.40.50.410">
    <property type="entry name" value="von Willebrand factor, type A domain"/>
    <property type="match status" value="1"/>
</dbReference>
<dbReference type="RefSeq" id="WP_419188063.1">
    <property type="nucleotide sequence ID" value="NZ_CP036272.1"/>
</dbReference>
<dbReference type="SUPFAM" id="SSF53300">
    <property type="entry name" value="vWA-like"/>
    <property type="match status" value="1"/>
</dbReference>
<dbReference type="PROSITE" id="PS50234">
    <property type="entry name" value="VWFA"/>
    <property type="match status" value="1"/>
</dbReference>
<dbReference type="Proteomes" id="UP000315003">
    <property type="component" value="Chromosome"/>
</dbReference>